<dbReference type="Proteomes" id="UP000051682">
    <property type="component" value="Unassembled WGS sequence"/>
</dbReference>
<reference evidence="1 2" key="1">
    <citation type="submission" date="2015-10" db="EMBL/GenBank/DDBJ databases">
        <title>Chryseobacterium aquaticum genome.</title>
        <authorList>
            <person name="Newman J.D."/>
            <person name="Ferguson M.B."/>
            <person name="Miller J.R."/>
        </authorList>
    </citation>
    <scope>NUCLEOTIDE SEQUENCE [LARGE SCALE GENOMIC DNA]</scope>
    <source>
        <strain evidence="1 2">KCTC 12483</strain>
    </source>
</reference>
<dbReference type="EMBL" id="LLYZ01000005">
    <property type="protein sequence ID" value="KQK26206.1"/>
    <property type="molecule type" value="Genomic_DNA"/>
</dbReference>
<evidence type="ECO:0008006" key="3">
    <source>
        <dbReference type="Google" id="ProtNLM"/>
    </source>
</evidence>
<dbReference type="STRING" id="452084.AR438_11580"/>
<keyword evidence="2" id="KW-1185">Reference proteome</keyword>
<evidence type="ECO:0000313" key="1">
    <source>
        <dbReference type="EMBL" id="KQK26206.1"/>
    </source>
</evidence>
<comment type="caution">
    <text evidence="1">The sequence shown here is derived from an EMBL/GenBank/DDBJ whole genome shotgun (WGS) entry which is preliminary data.</text>
</comment>
<protein>
    <recommendedName>
        <fullName evidence="3">Mrr-like domain-containing protein</fullName>
    </recommendedName>
</protein>
<sequence>MKSPLNIHPPKNWQDFETLCLKLWGEIWSIPHEIDFNSDNAQGQHGVDIFGPVNGGKKYNGIQCKNRKLNLIDGSPNRISIRDIQEEIEKAKSFKPNLSKLVIATSLPKDQKIEEYVRTQSVQNVEIGLFTIQICFWDFFERKLSEFPRVYNWYVKNEDFHRTSQ</sequence>
<dbReference type="RefSeq" id="WP_056015248.1">
    <property type="nucleotide sequence ID" value="NZ_LLYZ01000005.1"/>
</dbReference>
<dbReference type="AlphaFoldDB" id="A0A0Q3P9J0"/>
<dbReference type="OrthoDB" id="980615at2"/>
<accession>A0A0Q3P9J0</accession>
<evidence type="ECO:0000313" key="2">
    <source>
        <dbReference type="Proteomes" id="UP000051682"/>
    </source>
</evidence>
<organism evidence="1 2">
    <name type="scientific">Chryseobacterium aquaticum</name>
    <dbReference type="NCBI Taxonomy" id="452084"/>
    <lineage>
        <taxon>Bacteria</taxon>
        <taxon>Pseudomonadati</taxon>
        <taxon>Bacteroidota</taxon>
        <taxon>Flavobacteriia</taxon>
        <taxon>Flavobacteriales</taxon>
        <taxon>Weeksellaceae</taxon>
        <taxon>Chryseobacterium group</taxon>
        <taxon>Chryseobacterium</taxon>
    </lineage>
</organism>
<proteinExistence type="predicted"/>
<name>A0A0Q3P9J0_9FLAO</name>
<gene>
    <name evidence="1" type="ORF">AR438_11580</name>
</gene>